<evidence type="ECO:0000256" key="3">
    <source>
        <dbReference type="ARBA" id="ARBA00008419"/>
    </source>
</evidence>
<dbReference type="InterPro" id="IPR006113">
    <property type="entry name" value="6PGDH_Gnd/GntZ"/>
</dbReference>
<evidence type="ECO:0000313" key="14">
    <source>
        <dbReference type="Proteomes" id="UP001501207"/>
    </source>
</evidence>
<evidence type="ECO:0000256" key="5">
    <source>
        <dbReference type="ARBA" id="ARBA00018193"/>
    </source>
</evidence>
<dbReference type="InterPro" id="IPR013328">
    <property type="entry name" value="6PGD_dom2"/>
</dbReference>
<dbReference type="Pfam" id="PF00393">
    <property type="entry name" value="6PGD"/>
    <property type="match status" value="1"/>
</dbReference>
<dbReference type="SUPFAM" id="SSF48179">
    <property type="entry name" value="6-phosphogluconate dehydrogenase C-terminal domain-like"/>
    <property type="match status" value="1"/>
</dbReference>
<dbReference type="InterPro" id="IPR006114">
    <property type="entry name" value="6PGDH_C"/>
</dbReference>
<dbReference type="InterPro" id="IPR006115">
    <property type="entry name" value="6PGDH_NADP-bd"/>
</dbReference>
<dbReference type="InterPro" id="IPR006183">
    <property type="entry name" value="Pgluconate_DH"/>
</dbReference>
<evidence type="ECO:0000256" key="8">
    <source>
        <dbReference type="ARBA" id="ARBA00023126"/>
    </source>
</evidence>
<accession>A0ABP8G2K9</accession>
<keyword evidence="7 11" id="KW-0311">Gluconate utilization</keyword>
<dbReference type="Gene3D" id="1.20.5.320">
    <property type="entry name" value="6-Phosphogluconate Dehydrogenase, domain 3"/>
    <property type="match status" value="1"/>
</dbReference>
<dbReference type="RefSeq" id="WP_344980263.1">
    <property type="nucleotide sequence ID" value="NZ_BAABFN010000007.1"/>
</dbReference>
<comment type="pathway">
    <text evidence="2 10 11">Carbohydrate degradation; pentose phosphate pathway; D-ribulose 5-phosphate from D-glucose 6-phosphate (oxidative stage): step 3/3.</text>
</comment>
<gene>
    <name evidence="13" type="primary">gndA</name>
    <name evidence="13" type="ORF">GCM10023143_27350</name>
</gene>
<dbReference type="Gene3D" id="3.40.50.720">
    <property type="entry name" value="NAD(P)-binding Rossmann-like Domain"/>
    <property type="match status" value="1"/>
</dbReference>
<dbReference type="SUPFAM" id="SSF51735">
    <property type="entry name" value="NAD(P)-binding Rossmann-fold domains"/>
    <property type="match status" value="1"/>
</dbReference>
<comment type="catalytic activity">
    <reaction evidence="9 10 11">
        <text>6-phospho-D-gluconate + NADP(+) = D-ribulose 5-phosphate + CO2 + NADPH</text>
        <dbReference type="Rhea" id="RHEA:10116"/>
        <dbReference type="ChEBI" id="CHEBI:16526"/>
        <dbReference type="ChEBI" id="CHEBI:57783"/>
        <dbReference type="ChEBI" id="CHEBI:58121"/>
        <dbReference type="ChEBI" id="CHEBI:58349"/>
        <dbReference type="ChEBI" id="CHEBI:58759"/>
        <dbReference type="EC" id="1.1.1.44"/>
    </reaction>
</comment>
<feature type="domain" description="6-phosphogluconate dehydrogenase C-terminal" evidence="12">
    <location>
        <begin position="181"/>
        <end position="470"/>
    </location>
</feature>
<dbReference type="Pfam" id="PF03446">
    <property type="entry name" value="NAD_binding_2"/>
    <property type="match status" value="1"/>
</dbReference>
<dbReference type="PIRSF" id="PIRSF000109">
    <property type="entry name" value="6PGD"/>
    <property type="match status" value="1"/>
</dbReference>
<evidence type="ECO:0000256" key="11">
    <source>
        <dbReference type="RuleBase" id="RU000485"/>
    </source>
</evidence>
<dbReference type="PANTHER" id="PTHR11811">
    <property type="entry name" value="6-PHOSPHOGLUCONATE DEHYDROGENASE"/>
    <property type="match status" value="1"/>
</dbReference>
<keyword evidence="8 10" id="KW-0570">Pentose shunt</keyword>
<keyword evidence="6 10" id="KW-0560">Oxidoreductase</keyword>
<evidence type="ECO:0000256" key="4">
    <source>
        <dbReference type="ARBA" id="ARBA00013011"/>
    </source>
</evidence>
<evidence type="ECO:0000259" key="12">
    <source>
        <dbReference type="SMART" id="SM01350"/>
    </source>
</evidence>
<evidence type="ECO:0000313" key="13">
    <source>
        <dbReference type="EMBL" id="GAA4315786.1"/>
    </source>
</evidence>
<dbReference type="SMART" id="SM01350">
    <property type="entry name" value="6PGD"/>
    <property type="match status" value="1"/>
</dbReference>
<evidence type="ECO:0000256" key="7">
    <source>
        <dbReference type="ARBA" id="ARBA00023064"/>
    </source>
</evidence>
<organism evidence="13 14">
    <name type="scientific">Compostibacter hankyongensis</name>
    <dbReference type="NCBI Taxonomy" id="1007089"/>
    <lineage>
        <taxon>Bacteria</taxon>
        <taxon>Pseudomonadati</taxon>
        <taxon>Bacteroidota</taxon>
        <taxon>Chitinophagia</taxon>
        <taxon>Chitinophagales</taxon>
        <taxon>Chitinophagaceae</taxon>
        <taxon>Compostibacter</taxon>
    </lineage>
</organism>
<dbReference type="Gene3D" id="1.10.1040.10">
    <property type="entry name" value="N-(1-d-carboxylethyl)-l-norvaline Dehydrogenase, domain 2"/>
    <property type="match status" value="1"/>
</dbReference>
<dbReference type="NCBIfam" id="TIGR00873">
    <property type="entry name" value="gnd"/>
    <property type="match status" value="1"/>
</dbReference>
<dbReference type="InterPro" id="IPR008927">
    <property type="entry name" value="6-PGluconate_DH-like_C_sf"/>
</dbReference>
<reference evidence="14" key="1">
    <citation type="journal article" date="2019" name="Int. J. Syst. Evol. Microbiol.">
        <title>The Global Catalogue of Microorganisms (GCM) 10K type strain sequencing project: providing services to taxonomists for standard genome sequencing and annotation.</title>
        <authorList>
            <consortium name="The Broad Institute Genomics Platform"/>
            <consortium name="The Broad Institute Genome Sequencing Center for Infectious Disease"/>
            <person name="Wu L."/>
            <person name="Ma J."/>
        </authorList>
    </citation>
    <scope>NUCLEOTIDE SEQUENCE [LARGE SCALE GENOMIC DNA]</scope>
    <source>
        <strain evidence="14">JCM 17664</strain>
    </source>
</reference>
<dbReference type="PRINTS" id="PR00076">
    <property type="entry name" value="6PGDHDRGNASE"/>
</dbReference>
<dbReference type="Proteomes" id="UP001501207">
    <property type="component" value="Unassembled WGS sequence"/>
</dbReference>
<sequence>MADKLFDLGMIGIGVMGKNLLYNMADHGFSVVGYNRSPEKTAALEQGATPNTDVKGVNTMEDLVKMLKAPRKITLLVPAGKPVDDVVGSLLPLLEKGDIIIDAGNSHYTDTLRRVTELQPKGIHFMGMGVSGGESGARLGPSIMPGGDREAYQHVKAVLEAVSAKVNGEPCTAYMGKDAAGHYVKMVHNGIEYAIMQMISEIYDLLHRGLGLDNDELHEVFKTWNEGELQSFLVEITRDIFLKKDDKTGNRLVDMVLDKAGAKGTGKWTSQDAMDLPVAIPSIDIAVSLRTLSAFKEERVKAAAIYKPVIEKIKADKKQFIQEAGEGLFFCTIIAYAQGLALLHNASEELKMDIPMQDVVKIWRGGCIIRSSLLEQFYQAYRKNPQLPNILLDDQLSGLVQSKLPAIRAILAQAIRSGIPAAGLKSALAYFEAYTTERMPTNLIQAQRDYFGAHTYQRIDEEGIFHSEWDQ</sequence>
<name>A0ABP8G2K9_9BACT</name>
<comment type="similarity">
    <text evidence="3 10 11">Belongs to the 6-phosphogluconate dehydrogenase family.</text>
</comment>
<evidence type="ECO:0000256" key="1">
    <source>
        <dbReference type="ARBA" id="ARBA00002526"/>
    </source>
</evidence>
<dbReference type="EC" id="1.1.1.44" evidence="4 10"/>
<evidence type="ECO:0000256" key="2">
    <source>
        <dbReference type="ARBA" id="ARBA00004874"/>
    </source>
</evidence>
<dbReference type="NCBIfam" id="NF006765">
    <property type="entry name" value="PRK09287.1"/>
    <property type="match status" value="1"/>
</dbReference>
<dbReference type="EMBL" id="BAABFN010000007">
    <property type="protein sequence ID" value="GAA4315786.1"/>
    <property type="molecule type" value="Genomic_DNA"/>
</dbReference>
<comment type="function">
    <text evidence="1 10">Catalyzes the oxidative decarboxylation of 6-phosphogluconate to ribulose 5-phosphate and CO(2), with concomitant reduction of NADP to NADPH.</text>
</comment>
<evidence type="ECO:0000256" key="6">
    <source>
        <dbReference type="ARBA" id="ARBA00023002"/>
    </source>
</evidence>
<comment type="subunit">
    <text evidence="10">Homodimer.</text>
</comment>
<comment type="caution">
    <text evidence="13">The sequence shown here is derived from an EMBL/GenBank/DDBJ whole genome shotgun (WGS) entry which is preliminary data.</text>
</comment>
<dbReference type="InterPro" id="IPR036291">
    <property type="entry name" value="NAD(P)-bd_dom_sf"/>
</dbReference>
<evidence type="ECO:0000256" key="10">
    <source>
        <dbReference type="PIRNR" id="PIRNR000109"/>
    </source>
</evidence>
<protein>
    <recommendedName>
        <fullName evidence="5 10">6-phosphogluconate dehydrogenase, decarboxylating</fullName>
        <ecNumber evidence="4 10">1.1.1.44</ecNumber>
    </recommendedName>
</protein>
<keyword evidence="14" id="KW-1185">Reference proteome</keyword>
<evidence type="ECO:0000256" key="9">
    <source>
        <dbReference type="ARBA" id="ARBA00048640"/>
    </source>
</evidence>
<proteinExistence type="inferred from homology"/>
<keyword evidence="10 11" id="KW-0521">NADP</keyword>